<evidence type="ECO:0000313" key="3">
    <source>
        <dbReference type="Proteomes" id="UP000694865"/>
    </source>
</evidence>
<proteinExistence type="predicted"/>
<dbReference type="PANTHER" id="PTHR43215">
    <property type="entry name" value="RADIAL SPOKE HEAD 1 HOMOLOG"/>
    <property type="match status" value="1"/>
</dbReference>
<dbReference type="InterPro" id="IPR003409">
    <property type="entry name" value="MORN"/>
</dbReference>
<dbReference type="PANTHER" id="PTHR43215:SF14">
    <property type="entry name" value="RADIAL SPOKE HEAD 1 HOMOLOG"/>
    <property type="match status" value="1"/>
</dbReference>
<feature type="region of interest" description="Disordered" evidence="2">
    <location>
        <begin position="342"/>
        <end position="383"/>
    </location>
</feature>
<name>A0ABM0GV57_SACKO</name>
<accession>A0ABM0GV57</accession>
<feature type="region of interest" description="Disordered" evidence="2">
    <location>
        <begin position="287"/>
        <end position="321"/>
    </location>
</feature>
<feature type="region of interest" description="Disordered" evidence="2">
    <location>
        <begin position="513"/>
        <end position="532"/>
    </location>
</feature>
<dbReference type="SUPFAM" id="SSF82185">
    <property type="entry name" value="Histone H3 K4-specific methyltransferase SET7/9 N-terminal domain"/>
    <property type="match status" value="2"/>
</dbReference>
<reference evidence="4" key="1">
    <citation type="submission" date="2025-08" db="UniProtKB">
        <authorList>
            <consortium name="RefSeq"/>
        </authorList>
    </citation>
    <scope>IDENTIFICATION</scope>
    <source>
        <tissue evidence="4">Testes</tissue>
    </source>
</reference>
<dbReference type="Gene3D" id="2.20.110.10">
    <property type="entry name" value="Histone H3 K4-specific methyltransferase SET7/9 N-terminal domain"/>
    <property type="match status" value="3"/>
</dbReference>
<dbReference type="GeneID" id="100375588"/>
<keyword evidence="3" id="KW-1185">Reference proteome</keyword>
<feature type="compositionally biased region" description="Basic residues" evidence="2">
    <location>
        <begin position="515"/>
        <end position="526"/>
    </location>
</feature>
<dbReference type="SMART" id="SM00698">
    <property type="entry name" value="MORN"/>
    <property type="match status" value="7"/>
</dbReference>
<keyword evidence="1" id="KW-0677">Repeat</keyword>
<gene>
    <name evidence="4" type="primary">LOC100375588</name>
</gene>
<evidence type="ECO:0000256" key="2">
    <source>
        <dbReference type="SAM" id="MobiDB-lite"/>
    </source>
</evidence>
<organism evidence="3 4">
    <name type="scientific">Saccoglossus kowalevskii</name>
    <name type="common">Acorn worm</name>
    <dbReference type="NCBI Taxonomy" id="10224"/>
    <lineage>
        <taxon>Eukaryota</taxon>
        <taxon>Metazoa</taxon>
        <taxon>Hemichordata</taxon>
        <taxon>Enteropneusta</taxon>
        <taxon>Harrimaniidae</taxon>
        <taxon>Saccoglossus</taxon>
    </lineage>
</organism>
<dbReference type="Pfam" id="PF02493">
    <property type="entry name" value="MORN"/>
    <property type="match status" value="7"/>
</dbReference>
<dbReference type="Proteomes" id="UP000694865">
    <property type="component" value="Unplaced"/>
</dbReference>
<dbReference type="RefSeq" id="XP_002738000.2">
    <property type="nucleotide sequence ID" value="XM_002737954.2"/>
</dbReference>
<evidence type="ECO:0000313" key="4">
    <source>
        <dbReference type="RefSeq" id="XP_002738000.2"/>
    </source>
</evidence>
<sequence length="532" mass="59533">MTGYGVYNYPNSFYRYEGEWKDGRKHGHGKLVMKDGSYYEGEFIHGEIEGHGTRYWSHNGNVYSGHFLNGELHGHGVMRYANGMEYRGEFQSNKKEGHGVLIEIDGSMYEGSFHSNQRHGEGQQTYVNGDRYIGDWINGYRQGSGEITFADKTIYDGQWRNDMFNGEGTYIHSSGMTYEGLWINGRPAVEADHIVILGDPVREMVQGTPFTIEIEMQSPDGELVEDHGREIQISAGFRHYTPSEGTPLFNLIEDIEEKPVATPYDYNIVNYPLTELGSMKLDERPLSPGAVTKSASNLGESSTAVEEEVAENGEVEEKPTENIVEEKTEETVAATMTEGEGGEIDVSIPTEGDEEKATSPRQQLELPEQETPVPPPVNTLRSEDGKVDFKDLVLPPAPQGYIPFTIMDQLEEENRNITRGKTTNLVAALKLGAKTGRSIDTDNIDPSKLENKETAKADARLAKQRREKLYGDERFARPGEYVIMVQDVTTPPFLGKTLTPAFMLVRITNALEKKPAKKARSSTKRNKPQDKT</sequence>
<protein>
    <submittedName>
        <fullName evidence="4">MORN repeat-containing protein 1-like</fullName>
    </submittedName>
</protein>
<feature type="compositionally biased region" description="Acidic residues" evidence="2">
    <location>
        <begin position="305"/>
        <end position="314"/>
    </location>
</feature>
<evidence type="ECO:0000256" key="1">
    <source>
        <dbReference type="ARBA" id="ARBA00022737"/>
    </source>
</evidence>